<name>A0A363NY01_9SPHI</name>
<evidence type="ECO:0000313" key="4">
    <source>
        <dbReference type="Proteomes" id="UP000250831"/>
    </source>
</evidence>
<keyword evidence="1" id="KW-0175">Coiled coil</keyword>
<comment type="caution">
    <text evidence="3">The sequence shown here is derived from an EMBL/GenBank/DDBJ whole genome shotgun (WGS) entry which is preliminary data.</text>
</comment>
<proteinExistence type="predicted"/>
<feature type="coiled-coil region" evidence="1">
    <location>
        <begin position="615"/>
        <end position="649"/>
    </location>
</feature>
<dbReference type="EMBL" id="QCXX01000001">
    <property type="protein sequence ID" value="PUV25603.1"/>
    <property type="molecule type" value="Genomic_DNA"/>
</dbReference>
<sequence length="1012" mass="117584">MIPLKLIVEGIYSYQERQTIDFSALTETGLFGIFGAVGSGKSSILEAITYALYGETERLNARDKRAYNMMNLKSNRSYIELDFINFENRRFRATREFKRNSKNFEDVKSPTVVLYENINEEWIPLESSNVQPIIGLSYENFKRTIIIPQGQFKEFIELGAKERTDMMKEIFQLHRFDLQDKVATLYKKNQSELDQLNGQLIGFEEINGDRIQAMQDKLLEERKSFIQVQDSNTILLEKFQALKNLKEDFLELHKMKTRFQQLTNQRAEKEHLRQRMIRFEEAWTNFYHILQAQEKLRQEQVHEQGRLQHEETKANEIQKLTQQLSLQLQQIRPQYDRLAERRISELDLELILQLIQFSAEIKVLKESAEKGRNFVLETKEQQTQCKISIRDTEALLLDLKQSRPSANELMELGQWYTQQQSILQREVELHQQLLELETAIADLKNNLLSCGFDALEFESKYNSELRTLESRLTKLNDEKAHLLLQQKLTQFAENLSAGSPCPLCGALEHPAIAEHMDISQELADNQKAITEITASIKSRTDQKFEFEKLLLQLQSLEAQKNDLNVKSQVNESLKSSHLLQFTWTDYSSTDTSIYTQKKQELTKIETQIVATEHMLTNHQLVLVDIEKKLERANKRLNELEVDEVRKQTQINQNMGHLKHLKWSDYQSLEQTSIESEYKTLKAENLQIEQHFNTLTEQLNGLNSQFAAQNSLVQAILERIDKIKAEALQTETTLGQLLQTSTFDTIDQVKETLAENLPVQQIRAELEQFQIQFETLKAQIAQLDKKLTDQVYDEEAFIAQENALKESSHQLKVLTENVAKYEQELHQLETAYKKKEVLLQQQATLNLRNDNLKQLFNLFKGAGFVQYVSSIYLRQLCDHANIRFHRMTRNQLSLQINENNEFEIIDYLNEGKSRSVKTLSGGQAFQVSLSLALALAESVQSNTKATKNFFFIDEGFGTQDIASVNIVFETLLDLQKENRIVGIISHVEELKERIPLSLSIEKDEERGSQIFIN</sequence>
<dbReference type="OrthoDB" id="9795626at2"/>
<evidence type="ECO:0000313" key="3">
    <source>
        <dbReference type="EMBL" id="PUV25603.1"/>
    </source>
</evidence>
<dbReference type="InterPro" id="IPR038729">
    <property type="entry name" value="Rad50/SbcC_AAA"/>
</dbReference>
<reference evidence="3 4" key="1">
    <citation type="submission" date="2018-04" db="EMBL/GenBank/DDBJ databases">
        <title>Sphingobacterium sp. M46 Genome.</title>
        <authorList>
            <person name="Cheng J."/>
            <person name="Li Y."/>
        </authorList>
    </citation>
    <scope>NUCLEOTIDE SEQUENCE [LARGE SCALE GENOMIC DNA]</scope>
    <source>
        <strain evidence="3 4">M46</strain>
    </source>
</reference>
<gene>
    <name evidence="3" type="ORF">DCO56_01035</name>
</gene>
<dbReference type="AlphaFoldDB" id="A0A363NY01"/>
<feature type="coiled-coil region" evidence="1">
    <location>
        <begin position="426"/>
        <end position="485"/>
    </location>
</feature>
<dbReference type="PANTHER" id="PTHR32114:SF2">
    <property type="entry name" value="ABC TRANSPORTER ABCH.3"/>
    <property type="match status" value="1"/>
</dbReference>
<organism evidence="3 4">
    <name type="scientific">Sphingobacterium athyrii</name>
    <dbReference type="NCBI Taxonomy" id="2152717"/>
    <lineage>
        <taxon>Bacteria</taxon>
        <taxon>Pseudomonadati</taxon>
        <taxon>Bacteroidota</taxon>
        <taxon>Sphingobacteriia</taxon>
        <taxon>Sphingobacteriales</taxon>
        <taxon>Sphingobacteriaceae</taxon>
        <taxon>Sphingobacterium</taxon>
    </lineage>
</organism>
<dbReference type="InterPro" id="IPR027417">
    <property type="entry name" value="P-loop_NTPase"/>
</dbReference>
<dbReference type="Gene3D" id="3.40.50.300">
    <property type="entry name" value="P-loop containing nucleotide triphosphate hydrolases"/>
    <property type="match status" value="2"/>
</dbReference>
<accession>A0A363NY01</accession>
<evidence type="ECO:0000259" key="2">
    <source>
        <dbReference type="Pfam" id="PF13476"/>
    </source>
</evidence>
<dbReference type="Pfam" id="PF13558">
    <property type="entry name" value="SbcC_Walker_B"/>
    <property type="match status" value="1"/>
</dbReference>
<dbReference type="GO" id="GO:0006302">
    <property type="term" value="P:double-strand break repair"/>
    <property type="evidence" value="ECO:0007669"/>
    <property type="project" value="InterPro"/>
</dbReference>
<dbReference type="Pfam" id="PF13476">
    <property type="entry name" value="AAA_23"/>
    <property type="match status" value="1"/>
</dbReference>
<dbReference type="GO" id="GO:0016887">
    <property type="term" value="F:ATP hydrolysis activity"/>
    <property type="evidence" value="ECO:0007669"/>
    <property type="project" value="InterPro"/>
</dbReference>
<evidence type="ECO:0000256" key="1">
    <source>
        <dbReference type="SAM" id="Coils"/>
    </source>
</evidence>
<dbReference type="RefSeq" id="WP_108631924.1">
    <property type="nucleotide sequence ID" value="NZ_QCXX01000001.1"/>
</dbReference>
<feature type="coiled-coil region" evidence="1">
    <location>
        <begin position="252"/>
        <end position="282"/>
    </location>
</feature>
<dbReference type="PANTHER" id="PTHR32114">
    <property type="entry name" value="ABC TRANSPORTER ABCH.3"/>
    <property type="match status" value="1"/>
</dbReference>
<keyword evidence="4" id="KW-1185">Reference proteome</keyword>
<dbReference type="Proteomes" id="UP000250831">
    <property type="component" value="Unassembled WGS sequence"/>
</dbReference>
<feature type="domain" description="Rad50/SbcC-type AAA" evidence="2">
    <location>
        <begin position="5"/>
        <end position="262"/>
    </location>
</feature>
<protein>
    <submittedName>
        <fullName evidence="3">SMC family ATPase</fullName>
    </submittedName>
</protein>
<feature type="coiled-coil region" evidence="1">
    <location>
        <begin position="758"/>
        <end position="837"/>
    </location>
</feature>
<dbReference type="SUPFAM" id="SSF52540">
    <property type="entry name" value="P-loop containing nucleoside triphosphate hydrolases"/>
    <property type="match status" value="2"/>
</dbReference>